<dbReference type="Proteomes" id="UP000032633">
    <property type="component" value="Chromosome"/>
</dbReference>
<gene>
    <name evidence="11" type="ORF">VN24_04220</name>
</gene>
<keyword evidence="12" id="KW-1185">Reference proteome</keyword>
<keyword evidence="6 8" id="KW-0472">Membrane</keyword>
<evidence type="ECO:0000259" key="10">
    <source>
        <dbReference type="Pfam" id="PF13632"/>
    </source>
</evidence>
<feature type="transmembrane region" description="Helical" evidence="8">
    <location>
        <begin position="668"/>
        <end position="687"/>
    </location>
</feature>
<dbReference type="CDD" id="cd06427">
    <property type="entry name" value="CESA_like_2"/>
    <property type="match status" value="1"/>
</dbReference>
<dbReference type="Pfam" id="PF05157">
    <property type="entry name" value="MshEN"/>
    <property type="match status" value="1"/>
</dbReference>
<sequence>MELALQVGHRQVEQLEQQLHALREDYAFKIKRLEDEITAQLDQIEKICAQHPEVSERLHQAISENGQMPHPLESTRIGERMLLLGWINARHLDRALKYQRTNGGLLGEILIELGFVRPEQLEFLLARTDSSKRLGQLLVAHGYLLQSDVDRALELQQQSGGSLGEILISLKLITPRQFYRELASQHRIGRLSESIDGTDDYKLPEAMARKYNAIVVNRQSTRCVLAVEKLLDEEQRLRLEAHIGLPILQVLASPWEMEKLWNDIYHRELLHESTEKLKQQQPENSASVTFTVLQIVIAAVLAAVVIGGLIANWFAMLLILNVIIQLFYFTMTVMKFMIIIYGTRHEAQIRISEEELRQLNERELPVYTILVPMYKESEVIPHLAQNLNRLDYPKHKLDVRLLIEEDDVESLEVIRSLSLPLYFKTIIVPHSLPKTKPKACNYGLARARGEYVVIYDAEDRPDPDQLKKVVAAFKKNPDNCVCIQAKLNYFNSNQNLLTRFFTQEYSNWFELLLPGVMQLKIPVPLGGTSNHFKTSILQEMDAWDPYNVTEDADLGIRLYKKGYTTGIVNSRTLEEANSRYGNWIRQRSRWIKGYMQTWLVHMRNPLKLYREVGARGFWGVQLMLLSSPMLPMLNPIFWSLIILWYVTHAGWIPSFFPGYIYYLAAAQLLLGNFLFVYMNMAGAYWIVHDLHMNRERWLSFGLIKYALLTPVYWVMMSIAAVKALWQLITKPFYWEKTTHGLTTPEQQNRSLNA</sequence>
<keyword evidence="3 11" id="KW-0808">Transferase</keyword>
<dbReference type="STRING" id="1126833.VN24_04220"/>
<dbReference type="Gene3D" id="1.10.40.70">
    <property type="match status" value="1"/>
</dbReference>
<dbReference type="EMBL" id="CP011058">
    <property type="protein sequence ID" value="AJY77489.1"/>
    <property type="molecule type" value="Genomic_DNA"/>
</dbReference>
<feature type="coiled-coil region" evidence="7">
    <location>
        <begin position="5"/>
        <end position="50"/>
    </location>
</feature>
<dbReference type="InterPro" id="IPR007831">
    <property type="entry name" value="T2SS_GspE_N"/>
</dbReference>
<feature type="domain" description="Glycosyltransferase 2-like" evidence="10">
    <location>
        <begin position="451"/>
        <end position="649"/>
    </location>
</feature>
<dbReference type="InterPro" id="IPR050321">
    <property type="entry name" value="Glycosyltr_2/OpgH_subfam"/>
</dbReference>
<protein>
    <submittedName>
        <fullName evidence="11">Glycosyl transferase</fullName>
    </submittedName>
</protein>
<evidence type="ECO:0000256" key="4">
    <source>
        <dbReference type="ARBA" id="ARBA00022692"/>
    </source>
</evidence>
<keyword evidence="7" id="KW-0175">Coiled coil</keyword>
<feature type="transmembrane region" description="Helical" evidence="8">
    <location>
        <begin position="317"/>
        <end position="341"/>
    </location>
</feature>
<dbReference type="Gene3D" id="3.90.550.10">
    <property type="entry name" value="Spore Coat Polysaccharide Biosynthesis Protein SpsA, Chain A"/>
    <property type="match status" value="1"/>
</dbReference>
<dbReference type="PANTHER" id="PTHR43867">
    <property type="entry name" value="CELLULOSE SYNTHASE CATALYTIC SUBUNIT A [UDP-FORMING]"/>
    <property type="match status" value="1"/>
</dbReference>
<evidence type="ECO:0000256" key="2">
    <source>
        <dbReference type="ARBA" id="ARBA00022676"/>
    </source>
</evidence>
<feature type="transmembrane region" description="Helical" evidence="8">
    <location>
        <begin position="286"/>
        <end position="311"/>
    </location>
</feature>
<dbReference type="KEGG" id="pbj:VN24_04220"/>
<dbReference type="PANTHER" id="PTHR43867:SF2">
    <property type="entry name" value="CELLULOSE SYNTHASE CATALYTIC SUBUNIT A [UDP-FORMING]"/>
    <property type="match status" value="1"/>
</dbReference>
<comment type="subcellular location">
    <subcellularLocation>
        <location evidence="1">Membrane</location>
        <topology evidence="1">Multi-pass membrane protein</topology>
    </subcellularLocation>
</comment>
<evidence type="ECO:0000256" key="7">
    <source>
        <dbReference type="SAM" id="Coils"/>
    </source>
</evidence>
<dbReference type="AlphaFoldDB" id="A0A0D5NQ93"/>
<evidence type="ECO:0000256" key="5">
    <source>
        <dbReference type="ARBA" id="ARBA00022989"/>
    </source>
</evidence>
<evidence type="ECO:0000256" key="1">
    <source>
        <dbReference type="ARBA" id="ARBA00004141"/>
    </source>
</evidence>
<feature type="domain" description="Type II secretion system protein GspE N-terminal" evidence="9">
    <location>
        <begin position="202"/>
        <end position="268"/>
    </location>
</feature>
<dbReference type="GO" id="GO:0016020">
    <property type="term" value="C:membrane"/>
    <property type="evidence" value="ECO:0007669"/>
    <property type="project" value="UniProtKB-SubCell"/>
</dbReference>
<keyword evidence="5 8" id="KW-1133">Transmembrane helix</keyword>
<accession>A0A0D5NQ93</accession>
<feature type="transmembrane region" description="Helical" evidence="8">
    <location>
        <begin position="707"/>
        <end position="725"/>
    </location>
</feature>
<reference evidence="12" key="2">
    <citation type="submission" date="2015-03" db="EMBL/GenBank/DDBJ databases">
        <title>Genome sequence of Paenibacillus beijingensis strain DSM 24997T.</title>
        <authorList>
            <person name="Kwak Y."/>
            <person name="Shin J.-H."/>
        </authorList>
    </citation>
    <scope>NUCLEOTIDE SEQUENCE [LARGE SCALE GENOMIC DNA]</scope>
    <source>
        <strain evidence="12">DSM 24997</strain>
    </source>
</reference>
<reference evidence="11 12" key="1">
    <citation type="journal article" date="2015" name="J. Biotechnol.">
        <title>Complete genome sequence of Paenibacillus beijingensis 7188(T) (=DSM 24997(T)), a novel rhizobacterium from jujube garden soil.</title>
        <authorList>
            <person name="Kwak Y."/>
            <person name="Shin J.H."/>
        </authorList>
    </citation>
    <scope>NUCLEOTIDE SEQUENCE [LARGE SCALE GENOMIC DNA]</scope>
    <source>
        <strain evidence="11 12">DSM 24997</strain>
    </source>
</reference>
<keyword evidence="2" id="KW-0328">Glycosyltransferase</keyword>
<dbReference type="SUPFAM" id="SSF160246">
    <property type="entry name" value="EspE N-terminal domain-like"/>
    <property type="match status" value="2"/>
</dbReference>
<evidence type="ECO:0000256" key="6">
    <source>
        <dbReference type="ARBA" id="ARBA00023136"/>
    </source>
</evidence>
<evidence type="ECO:0000256" key="8">
    <source>
        <dbReference type="SAM" id="Phobius"/>
    </source>
</evidence>
<evidence type="ECO:0000259" key="9">
    <source>
        <dbReference type="Pfam" id="PF05157"/>
    </source>
</evidence>
<evidence type="ECO:0000313" key="12">
    <source>
        <dbReference type="Proteomes" id="UP000032633"/>
    </source>
</evidence>
<dbReference type="Pfam" id="PF13632">
    <property type="entry name" value="Glyco_trans_2_3"/>
    <property type="match status" value="1"/>
</dbReference>
<name>A0A0D5NQ93_9BACL</name>
<dbReference type="InterPro" id="IPR001173">
    <property type="entry name" value="Glyco_trans_2-like"/>
</dbReference>
<feature type="transmembrane region" description="Helical" evidence="8">
    <location>
        <begin position="636"/>
        <end position="656"/>
    </location>
</feature>
<dbReference type="SUPFAM" id="SSF53448">
    <property type="entry name" value="Nucleotide-diphospho-sugar transferases"/>
    <property type="match status" value="1"/>
</dbReference>
<dbReference type="GO" id="GO:0016757">
    <property type="term" value="F:glycosyltransferase activity"/>
    <property type="evidence" value="ECO:0007669"/>
    <property type="project" value="UniProtKB-KW"/>
</dbReference>
<evidence type="ECO:0000256" key="3">
    <source>
        <dbReference type="ARBA" id="ARBA00022679"/>
    </source>
</evidence>
<dbReference type="PATRIC" id="fig|1126833.4.peg.925"/>
<dbReference type="InterPro" id="IPR029044">
    <property type="entry name" value="Nucleotide-diphossugar_trans"/>
</dbReference>
<dbReference type="InterPro" id="IPR037257">
    <property type="entry name" value="T2SS_E_N_sf"/>
</dbReference>
<keyword evidence="4 8" id="KW-0812">Transmembrane</keyword>
<evidence type="ECO:0000313" key="11">
    <source>
        <dbReference type="EMBL" id="AJY77489.1"/>
    </source>
</evidence>
<organism evidence="11 12">
    <name type="scientific">Paenibacillus beijingensis</name>
    <dbReference type="NCBI Taxonomy" id="1126833"/>
    <lineage>
        <taxon>Bacteria</taxon>
        <taxon>Bacillati</taxon>
        <taxon>Bacillota</taxon>
        <taxon>Bacilli</taxon>
        <taxon>Bacillales</taxon>
        <taxon>Paenibacillaceae</taxon>
        <taxon>Paenibacillus</taxon>
    </lineage>
</organism>
<dbReference type="HOGENOM" id="CLU_020629_0_0_9"/>
<proteinExistence type="predicted"/>